<protein>
    <submittedName>
        <fullName evidence="1">Uncharacterized protein</fullName>
    </submittedName>
</protein>
<dbReference type="Proteomes" id="UP000282060">
    <property type="component" value="Unassembled WGS sequence"/>
</dbReference>
<dbReference type="OrthoDB" id="6272788at2"/>
<proteinExistence type="predicted"/>
<accession>A0A431W6S2</accession>
<comment type="caution">
    <text evidence="1">The sequence shown here is derived from an EMBL/GenBank/DDBJ whole genome shotgun (WGS) entry which is preliminary data.</text>
</comment>
<reference evidence="1 2" key="1">
    <citation type="submission" date="2018-12" db="EMBL/GenBank/DDBJ databases">
        <authorList>
            <person name="Yu L."/>
        </authorList>
    </citation>
    <scope>NUCLEOTIDE SEQUENCE [LARGE SCALE GENOMIC DNA]</scope>
    <source>
        <strain evidence="1 2">HAW-EB5</strain>
    </source>
</reference>
<dbReference type="RefSeq" id="WP_126506387.1">
    <property type="nucleotide sequence ID" value="NZ_RXNV01000006.1"/>
</dbReference>
<name>A0A431W6S2_9GAMM</name>
<keyword evidence="2" id="KW-1185">Reference proteome</keyword>
<dbReference type="EMBL" id="RXNV01000006">
    <property type="protein sequence ID" value="RTR31189.1"/>
    <property type="molecule type" value="Genomic_DNA"/>
</dbReference>
<organism evidence="1 2">
    <name type="scientific">Shewanella atlantica</name>
    <dbReference type="NCBI Taxonomy" id="271099"/>
    <lineage>
        <taxon>Bacteria</taxon>
        <taxon>Pseudomonadati</taxon>
        <taxon>Pseudomonadota</taxon>
        <taxon>Gammaproteobacteria</taxon>
        <taxon>Alteromonadales</taxon>
        <taxon>Shewanellaceae</taxon>
        <taxon>Shewanella</taxon>
    </lineage>
</organism>
<gene>
    <name evidence="1" type="ORF">EKG39_14060</name>
</gene>
<evidence type="ECO:0000313" key="1">
    <source>
        <dbReference type="EMBL" id="RTR31189.1"/>
    </source>
</evidence>
<evidence type="ECO:0000313" key="2">
    <source>
        <dbReference type="Proteomes" id="UP000282060"/>
    </source>
</evidence>
<sequence>MTFRIKNTLIISIFTFPLLMGVGVSANASELISIEESATSADEILSQYEALAEDMSADKQLEAIENQLKDEELNLLQPICSEYSIDLNTGEEVCVGQ</sequence>
<dbReference type="AlphaFoldDB" id="A0A431W6S2"/>